<organism evidence="6 7">
    <name type="scientific">Methylophilales bacterium HTCC2181</name>
    <dbReference type="NCBI Taxonomy" id="383631"/>
    <lineage>
        <taxon>Bacteria</taxon>
        <taxon>Pseudomonadati</taxon>
        <taxon>Pseudomonadota</taxon>
        <taxon>Betaproteobacteria</taxon>
        <taxon>Nitrosomonadales</taxon>
        <taxon>OM43 clade</taxon>
    </lineage>
</organism>
<dbReference type="GO" id="GO:0006355">
    <property type="term" value="P:regulation of DNA-templated transcription"/>
    <property type="evidence" value="ECO:0007669"/>
    <property type="project" value="InterPro"/>
</dbReference>
<dbReference type="Pfam" id="PF00196">
    <property type="entry name" value="GerE"/>
    <property type="match status" value="1"/>
</dbReference>
<dbReference type="SMART" id="SM00421">
    <property type="entry name" value="HTH_LUXR"/>
    <property type="match status" value="1"/>
</dbReference>
<dbReference type="SUPFAM" id="SSF52172">
    <property type="entry name" value="CheY-like"/>
    <property type="match status" value="1"/>
</dbReference>
<name>A0P686_9PROT</name>
<evidence type="ECO:0000259" key="4">
    <source>
        <dbReference type="PROSITE" id="PS50043"/>
    </source>
</evidence>
<accession>A0P686</accession>
<evidence type="ECO:0000313" key="6">
    <source>
        <dbReference type="EMBL" id="EAV47046.1"/>
    </source>
</evidence>
<reference evidence="6 7" key="1">
    <citation type="submission" date="2006-11" db="EMBL/GenBank/DDBJ databases">
        <authorList>
            <person name="Giovannoni S."/>
            <person name="Vergin K."/>
            <person name="Ferriera S."/>
            <person name="Johnson J."/>
            <person name="Kravitz S."/>
            <person name="Beeson K."/>
            <person name="Sutton G."/>
            <person name="Rogers Y.-H."/>
            <person name="Friedman R."/>
            <person name="Frazier M."/>
            <person name="Venter J.C."/>
        </authorList>
    </citation>
    <scope>NUCLEOTIDE SEQUENCE [LARGE SCALE GENOMIC DNA]</scope>
    <source>
        <strain evidence="6 7">HTCC2181</strain>
    </source>
</reference>
<dbReference type="GO" id="GO:0003677">
    <property type="term" value="F:DNA binding"/>
    <property type="evidence" value="ECO:0007669"/>
    <property type="project" value="UniProtKB-KW"/>
</dbReference>
<dbReference type="PROSITE" id="PS50110">
    <property type="entry name" value="RESPONSE_REGULATORY"/>
    <property type="match status" value="1"/>
</dbReference>
<dbReference type="InterPro" id="IPR000792">
    <property type="entry name" value="Tscrpt_reg_LuxR_C"/>
</dbReference>
<dbReference type="SUPFAM" id="SSF46894">
    <property type="entry name" value="C-terminal effector domain of the bipartite response regulators"/>
    <property type="match status" value="1"/>
</dbReference>
<dbReference type="PRINTS" id="PR00038">
    <property type="entry name" value="HTHLUXR"/>
</dbReference>
<evidence type="ECO:0000259" key="5">
    <source>
        <dbReference type="PROSITE" id="PS50110"/>
    </source>
</evidence>
<protein>
    <submittedName>
        <fullName evidence="6">Regulatory protein, LuxR:Response regulator receiver</fullName>
    </submittedName>
</protein>
<keyword evidence="7" id="KW-1185">Reference proteome</keyword>
<dbReference type="Proteomes" id="UP000054262">
    <property type="component" value="Unassembled WGS sequence"/>
</dbReference>
<proteinExistence type="predicted"/>
<dbReference type="PROSITE" id="PS50043">
    <property type="entry name" value="HTH_LUXR_2"/>
    <property type="match status" value="1"/>
</dbReference>
<keyword evidence="1 3" id="KW-0597">Phosphoprotein</keyword>
<dbReference type="PANTHER" id="PTHR45566:SF2">
    <property type="entry name" value="NARL SUBFAMILY"/>
    <property type="match status" value="1"/>
</dbReference>
<evidence type="ECO:0000256" key="1">
    <source>
        <dbReference type="ARBA" id="ARBA00022553"/>
    </source>
</evidence>
<feature type="domain" description="Response regulatory" evidence="5">
    <location>
        <begin position="3"/>
        <end position="119"/>
    </location>
</feature>
<gene>
    <name evidence="6" type="ORF">MB2181_03195</name>
</gene>
<sequence>MSRLLIVDDHAIVRDGLRRLLESMSSICHIEECSSGEEAYQYLQNNSTDIVIMDISMPGKGGLESTSLIKKRYPKIKVLILSMHDSSLMIQKAKNAGANGYIFKNEISDNLLKGIQKVLEGKDAFPSVQAQEKVNTLELLNGKEFEIFRFIANGKNIHFIADKMNMSYKTVANYQTAIKKKLNIESVLEFYTIAKEHSVIM</sequence>
<dbReference type="EMBL" id="AAUX01000001">
    <property type="protein sequence ID" value="EAV47046.1"/>
    <property type="molecule type" value="Genomic_DNA"/>
</dbReference>
<dbReference type="GO" id="GO:0000160">
    <property type="term" value="P:phosphorelay signal transduction system"/>
    <property type="evidence" value="ECO:0007669"/>
    <property type="project" value="InterPro"/>
</dbReference>
<dbReference type="PANTHER" id="PTHR45566">
    <property type="entry name" value="HTH-TYPE TRANSCRIPTIONAL REGULATOR YHJB-RELATED"/>
    <property type="match status" value="1"/>
</dbReference>
<dbReference type="InterPro" id="IPR011006">
    <property type="entry name" value="CheY-like_superfamily"/>
</dbReference>
<dbReference type="AlphaFoldDB" id="A0P686"/>
<dbReference type="InterPro" id="IPR001789">
    <property type="entry name" value="Sig_transdc_resp-reg_receiver"/>
</dbReference>
<evidence type="ECO:0000313" key="7">
    <source>
        <dbReference type="Proteomes" id="UP000054262"/>
    </source>
</evidence>
<keyword evidence="2" id="KW-0238">DNA-binding</keyword>
<dbReference type="InterPro" id="IPR016032">
    <property type="entry name" value="Sig_transdc_resp-reg_C-effctor"/>
</dbReference>
<dbReference type="OrthoDB" id="9780593at2"/>
<feature type="domain" description="HTH luxR-type" evidence="4">
    <location>
        <begin position="133"/>
        <end position="198"/>
    </location>
</feature>
<feature type="modified residue" description="4-aspartylphosphate" evidence="3">
    <location>
        <position position="54"/>
    </location>
</feature>
<dbReference type="Pfam" id="PF00072">
    <property type="entry name" value="Response_reg"/>
    <property type="match status" value="1"/>
</dbReference>
<dbReference type="SMART" id="SM00448">
    <property type="entry name" value="REC"/>
    <property type="match status" value="1"/>
</dbReference>
<evidence type="ECO:0000256" key="3">
    <source>
        <dbReference type="PROSITE-ProRule" id="PRU00169"/>
    </source>
</evidence>
<dbReference type="InterPro" id="IPR051015">
    <property type="entry name" value="EvgA-like"/>
</dbReference>
<dbReference type="Gene3D" id="3.40.50.2300">
    <property type="match status" value="1"/>
</dbReference>
<dbReference type="CDD" id="cd17535">
    <property type="entry name" value="REC_NarL-like"/>
    <property type="match status" value="1"/>
</dbReference>
<evidence type="ECO:0000256" key="2">
    <source>
        <dbReference type="ARBA" id="ARBA00023125"/>
    </source>
</evidence>
<comment type="caution">
    <text evidence="6">The sequence shown here is derived from an EMBL/GenBank/DDBJ whole genome shotgun (WGS) entry which is preliminary data.</text>
</comment>
<dbReference type="InterPro" id="IPR058245">
    <property type="entry name" value="NreC/VraR/RcsB-like_REC"/>
</dbReference>